<keyword evidence="2" id="KW-1185">Reference proteome</keyword>
<organism evidence="1 2">
    <name type="scientific">Intoshia linei</name>
    <dbReference type="NCBI Taxonomy" id="1819745"/>
    <lineage>
        <taxon>Eukaryota</taxon>
        <taxon>Metazoa</taxon>
        <taxon>Spiralia</taxon>
        <taxon>Lophotrochozoa</taxon>
        <taxon>Mesozoa</taxon>
        <taxon>Orthonectida</taxon>
        <taxon>Rhopaluridae</taxon>
        <taxon>Intoshia</taxon>
    </lineage>
</organism>
<dbReference type="Proteomes" id="UP000078046">
    <property type="component" value="Unassembled WGS sequence"/>
</dbReference>
<accession>A0A177B862</accession>
<protein>
    <submittedName>
        <fullName evidence="1">Uncharacterized protein</fullName>
    </submittedName>
</protein>
<reference evidence="1 2" key="1">
    <citation type="submission" date="2016-04" db="EMBL/GenBank/DDBJ databases">
        <title>The genome of Intoshia linei affirms orthonectids as highly simplified spiralians.</title>
        <authorList>
            <person name="Mikhailov K.V."/>
            <person name="Slusarev G.S."/>
            <person name="Nikitin M.A."/>
            <person name="Logacheva M.D."/>
            <person name="Penin A."/>
            <person name="Aleoshin V."/>
            <person name="Panchin Y.V."/>
        </authorList>
    </citation>
    <scope>NUCLEOTIDE SEQUENCE [LARGE SCALE GENOMIC DNA]</scope>
    <source>
        <strain evidence="1">Intl2013</strain>
        <tissue evidence="1">Whole animal</tissue>
    </source>
</reference>
<sequence length="215" mass="24149">MFVAYSNIYSKLYKKEVVFECSSYYSVPIDPNNPPTSSIYSLINDASPFGLIDGFTLDETIDPFFFIPPLAADLWKLQFVTLAGTKANDQRVSCDLSFPLLTHSINVITTLATVTCNAGSIFFDETTEKTFTCDAKNYWEKVQDCVEELTKNDILRIDLVYTVGGDRAACKADFPCSGDKGKLIESYQFFCQSSLFTTLIKISKVLSQFQKFSCF</sequence>
<evidence type="ECO:0000313" key="2">
    <source>
        <dbReference type="Proteomes" id="UP000078046"/>
    </source>
</evidence>
<proteinExistence type="predicted"/>
<name>A0A177B862_9BILA</name>
<comment type="caution">
    <text evidence="1">The sequence shown here is derived from an EMBL/GenBank/DDBJ whole genome shotgun (WGS) entry which is preliminary data.</text>
</comment>
<evidence type="ECO:0000313" key="1">
    <source>
        <dbReference type="EMBL" id="OAF69761.1"/>
    </source>
</evidence>
<dbReference type="AlphaFoldDB" id="A0A177B862"/>
<gene>
    <name evidence="1" type="ORF">A3Q56_02478</name>
</gene>
<dbReference type="EMBL" id="LWCA01000234">
    <property type="protein sequence ID" value="OAF69761.1"/>
    <property type="molecule type" value="Genomic_DNA"/>
</dbReference>